<dbReference type="STRING" id="121224.E0VIY6"/>
<dbReference type="InterPro" id="IPR013810">
    <property type="entry name" value="Ribosomal_uS5_N"/>
</dbReference>
<evidence type="ECO:0000259" key="10">
    <source>
        <dbReference type="PROSITE" id="PS50881"/>
    </source>
</evidence>
<evidence type="ECO:0000256" key="4">
    <source>
        <dbReference type="ARBA" id="ARBA00023128"/>
    </source>
</evidence>
<dbReference type="Gene3D" id="3.30.230.10">
    <property type="match status" value="1"/>
</dbReference>
<dbReference type="GO" id="GO:0006412">
    <property type="term" value="P:translation"/>
    <property type="evidence" value="ECO:0007669"/>
    <property type="project" value="InterPro"/>
</dbReference>
<keyword evidence="4" id="KW-0496">Mitochondrion</keyword>
<dbReference type="GO" id="GO:0005739">
    <property type="term" value="C:mitochondrion"/>
    <property type="evidence" value="ECO:0007669"/>
    <property type="project" value="UniProtKB-SubCell"/>
</dbReference>
<evidence type="ECO:0000313" key="12">
    <source>
        <dbReference type="EnsemblMetazoa" id="PHUM235800-PA"/>
    </source>
</evidence>
<evidence type="ECO:0000256" key="1">
    <source>
        <dbReference type="ARBA" id="ARBA00004173"/>
    </source>
</evidence>
<evidence type="ECO:0000256" key="8">
    <source>
        <dbReference type="PROSITE-ProRule" id="PRU00268"/>
    </source>
</evidence>
<gene>
    <name evidence="12" type="primary">8230209</name>
    <name evidence="11" type="ORF">Phum_PHUM235800</name>
</gene>
<dbReference type="KEGG" id="phu:Phum_PHUM235800"/>
<dbReference type="CTD" id="8230209"/>
<dbReference type="Gene3D" id="3.30.160.20">
    <property type="match status" value="1"/>
</dbReference>
<dbReference type="InterPro" id="IPR048584">
    <property type="entry name" value="Ribosomal_uS5m_N"/>
</dbReference>
<name>E0VIY6_PEDHC</name>
<dbReference type="eggNOG" id="KOG2646">
    <property type="taxonomic scope" value="Eukaryota"/>
</dbReference>
<dbReference type="EnsemblMetazoa" id="PHUM235800-RA">
    <property type="protein sequence ID" value="PHUM235800-PA"/>
    <property type="gene ID" value="PHUM235800"/>
</dbReference>
<evidence type="ECO:0000256" key="6">
    <source>
        <dbReference type="ARBA" id="ARBA00039335"/>
    </source>
</evidence>
<reference evidence="12" key="3">
    <citation type="submission" date="2021-02" db="UniProtKB">
        <authorList>
            <consortium name="EnsemblMetazoa"/>
        </authorList>
    </citation>
    <scope>IDENTIFICATION</scope>
    <source>
        <strain evidence="12">USDA</strain>
    </source>
</reference>
<reference evidence="11" key="2">
    <citation type="submission" date="2007-04" db="EMBL/GenBank/DDBJ databases">
        <title>The genome of the human body louse.</title>
        <authorList>
            <consortium name="The Human Body Louse Genome Consortium"/>
            <person name="Kirkness E."/>
            <person name="Walenz B."/>
            <person name="Hass B."/>
            <person name="Bruggner R."/>
            <person name="Strausberg R."/>
        </authorList>
    </citation>
    <scope>NUCLEOTIDE SEQUENCE</scope>
    <source>
        <strain evidence="11">USDA</strain>
    </source>
</reference>
<dbReference type="GO" id="GO:1990904">
    <property type="term" value="C:ribonucleoprotein complex"/>
    <property type="evidence" value="ECO:0007669"/>
    <property type="project" value="UniProtKB-UniRule"/>
</dbReference>
<dbReference type="OMA" id="LICHRAI"/>
<evidence type="ECO:0000256" key="2">
    <source>
        <dbReference type="ARBA" id="ARBA00008945"/>
    </source>
</evidence>
<dbReference type="InterPro" id="IPR020568">
    <property type="entry name" value="Ribosomal_Su5_D2-typ_SF"/>
</dbReference>
<keyword evidence="5 8" id="KW-0687">Ribonucleoprotein</keyword>
<dbReference type="PANTHER" id="PTHR48277:SF1">
    <property type="entry name" value="MITOCHONDRIAL RIBOSOMAL PROTEIN S5"/>
    <property type="match status" value="1"/>
</dbReference>
<sequence length="429" mass="49338">MFKLGIRFSPLVSNCFKKYVQCVPQISQVKPNLFLQPQFTRNTSFFIKLSAEDLWRGATSVSNAGKKRGRGKGTDRKIKLNLNKGQKIGFGKTNMIWPGLTSPVVQANTLIEIKKLPPSSEPVAEEAVTKRKRFFKIHPLERGWHGTNIKGRSLGSPELNDLGDYSEFDSVCVESRLGAIMTKTMGRKRRFTSFVISGNRNGLIGIGKARSSDSKFAVKKAQRKSVLKLIYVNLEEKHTINHDFFYQFGKTKIFAFKKPKGFGLKCHRAIISCCKLIGIEDLHVKIEGSVNVKNVVKCFLLGLMQQKSYQQMADESNLHVVEYNSLNLNYPNVLASPKVENNEENKHNKNKELTFEEYIWNNKVIYKRPKYLKYEKLPSWQTHLKKTLFKRNHNKVKTELLKNYGNLQSYLYDVYPECRAGAERQRKEK</sequence>
<dbReference type="InterPro" id="IPR000851">
    <property type="entry name" value="Ribosomal_uS5"/>
</dbReference>
<protein>
    <recommendedName>
        <fullName evidence="6">Small ribosomal subunit protein uS5m</fullName>
    </recommendedName>
    <alternativeName>
        <fullName evidence="7">28S ribosomal protein S5, mitochondrial</fullName>
    </alternativeName>
</protein>
<dbReference type="SUPFAM" id="SSF54768">
    <property type="entry name" value="dsRNA-binding domain-like"/>
    <property type="match status" value="1"/>
</dbReference>
<dbReference type="PANTHER" id="PTHR48277">
    <property type="entry name" value="MITOCHONDRIAL RIBOSOMAL PROTEIN S5"/>
    <property type="match status" value="1"/>
</dbReference>
<comment type="similarity">
    <text evidence="2 9">Belongs to the universal ribosomal protein uS5 family.</text>
</comment>
<dbReference type="FunCoup" id="E0VIY6">
    <property type="interactions" value="445"/>
</dbReference>
<accession>E0VIY6</accession>
<dbReference type="OrthoDB" id="309483at2759"/>
<dbReference type="SUPFAM" id="SSF54211">
    <property type="entry name" value="Ribosomal protein S5 domain 2-like"/>
    <property type="match status" value="1"/>
</dbReference>
<dbReference type="Pfam" id="PF00333">
    <property type="entry name" value="Ribosomal_S5"/>
    <property type="match status" value="1"/>
</dbReference>
<dbReference type="EMBL" id="AAZO01002737">
    <property type="status" value="NOT_ANNOTATED_CDS"/>
    <property type="molecule type" value="Genomic_DNA"/>
</dbReference>
<evidence type="ECO:0000256" key="3">
    <source>
        <dbReference type="ARBA" id="ARBA00022980"/>
    </source>
</evidence>
<evidence type="ECO:0000256" key="5">
    <source>
        <dbReference type="ARBA" id="ARBA00023274"/>
    </source>
</evidence>
<dbReference type="GeneID" id="8230209"/>
<dbReference type="HOGENOM" id="CLU_050434_1_0_1"/>
<dbReference type="GO" id="GO:0003735">
    <property type="term" value="F:structural constituent of ribosome"/>
    <property type="evidence" value="ECO:0007669"/>
    <property type="project" value="UniProtKB-UniRule"/>
</dbReference>
<dbReference type="RefSeq" id="XP_002426080.1">
    <property type="nucleotide sequence ID" value="XM_002426035.1"/>
</dbReference>
<feature type="domain" description="S5 DRBM" evidence="10">
    <location>
        <begin position="186"/>
        <end position="232"/>
    </location>
</feature>
<organism>
    <name type="scientific">Pediculus humanus subsp. corporis</name>
    <name type="common">Body louse</name>
    <dbReference type="NCBI Taxonomy" id="121224"/>
    <lineage>
        <taxon>Eukaryota</taxon>
        <taxon>Metazoa</taxon>
        <taxon>Ecdysozoa</taxon>
        <taxon>Arthropoda</taxon>
        <taxon>Hexapoda</taxon>
        <taxon>Insecta</taxon>
        <taxon>Pterygota</taxon>
        <taxon>Neoptera</taxon>
        <taxon>Paraneoptera</taxon>
        <taxon>Psocodea</taxon>
        <taxon>Troctomorpha</taxon>
        <taxon>Phthiraptera</taxon>
        <taxon>Anoplura</taxon>
        <taxon>Pediculidae</taxon>
        <taxon>Pediculus</taxon>
    </lineage>
</organism>
<dbReference type="GO" id="GO:0005840">
    <property type="term" value="C:ribosome"/>
    <property type="evidence" value="ECO:0007669"/>
    <property type="project" value="UniProtKB-KW"/>
</dbReference>
<dbReference type="FunFam" id="3.30.230.10:FF:000002">
    <property type="entry name" value="30S ribosomal protein S5"/>
    <property type="match status" value="1"/>
</dbReference>
<dbReference type="PROSITE" id="PS50881">
    <property type="entry name" value="S5_DSRBD"/>
    <property type="match status" value="1"/>
</dbReference>
<evidence type="ECO:0000313" key="11">
    <source>
        <dbReference type="EMBL" id="EEB13342.1"/>
    </source>
</evidence>
<reference evidence="11" key="1">
    <citation type="submission" date="2007-04" db="EMBL/GenBank/DDBJ databases">
        <title>Annotation of Pediculus humanus corporis strain USDA.</title>
        <authorList>
            <person name="Kirkness E."/>
            <person name="Hannick L."/>
            <person name="Hass B."/>
            <person name="Bruggner R."/>
            <person name="Lawson D."/>
            <person name="Bidwell S."/>
            <person name="Joardar V."/>
            <person name="Caler E."/>
            <person name="Walenz B."/>
            <person name="Inman J."/>
            <person name="Schobel S."/>
            <person name="Galinsky K."/>
            <person name="Amedeo P."/>
            <person name="Strausberg R."/>
        </authorList>
    </citation>
    <scope>NUCLEOTIDE SEQUENCE</scope>
    <source>
        <strain evidence="11">USDA</strain>
    </source>
</reference>
<dbReference type="AlphaFoldDB" id="E0VIY6"/>
<proteinExistence type="inferred from homology"/>
<dbReference type="Pfam" id="PF21251">
    <property type="entry name" value="Ribosomal_uS5m_N"/>
    <property type="match status" value="1"/>
</dbReference>
<keyword evidence="3 8" id="KW-0689">Ribosomal protein</keyword>
<evidence type="ECO:0000256" key="7">
    <source>
        <dbReference type="ARBA" id="ARBA00041606"/>
    </source>
</evidence>
<evidence type="ECO:0000256" key="9">
    <source>
        <dbReference type="RuleBase" id="RU003823"/>
    </source>
</evidence>
<comment type="subcellular location">
    <subcellularLocation>
        <location evidence="1">Mitochondrion</location>
    </subcellularLocation>
</comment>
<dbReference type="InterPro" id="IPR005324">
    <property type="entry name" value="Ribosomal_uS5_C"/>
</dbReference>
<dbReference type="GO" id="GO:0003723">
    <property type="term" value="F:RNA binding"/>
    <property type="evidence" value="ECO:0007669"/>
    <property type="project" value="InterPro"/>
</dbReference>
<dbReference type="Proteomes" id="UP000009046">
    <property type="component" value="Unassembled WGS sequence"/>
</dbReference>
<dbReference type="VEuPathDB" id="VectorBase:PHUM235800"/>
<keyword evidence="13" id="KW-1185">Reference proteome</keyword>
<dbReference type="Pfam" id="PF03719">
    <property type="entry name" value="Ribosomal_S5_C"/>
    <property type="match status" value="1"/>
</dbReference>
<dbReference type="InParanoid" id="E0VIY6"/>
<dbReference type="EMBL" id="DS235215">
    <property type="protein sequence ID" value="EEB13342.1"/>
    <property type="molecule type" value="Genomic_DNA"/>
</dbReference>
<evidence type="ECO:0000313" key="13">
    <source>
        <dbReference type="Proteomes" id="UP000009046"/>
    </source>
</evidence>
<dbReference type="InterPro" id="IPR014721">
    <property type="entry name" value="Ribsml_uS5_D2-typ_fold_subgr"/>
</dbReference>